<protein>
    <recommendedName>
        <fullName evidence="3">Heterokaryon incompatibility domain-containing protein</fullName>
    </recommendedName>
</protein>
<name>A0AA38TXL6_9EURO</name>
<dbReference type="Proteomes" id="UP001172673">
    <property type="component" value="Unassembled WGS sequence"/>
</dbReference>
<proteinExistence type="predicted"/>
<evidence type="ECO:0008006" key="3">
    <source>
        <dbReference type="Google" id="ProtNLM"/>
    </source>
</evidence>
<keyword evidence="2" id="KW-1185">Reference proteome</keyword>
<reference evidence="1" key="1">
    <citation type="submission" date="2022-10" db="EMBL/GenBank/DDBJ databases">
        <title>Culturing micro-colonial fungi from biological soil crusts in the Mojave desert and describing Neophaeococcomyces mojavensis, and introducing the new genera and species Taxawa tesnikishii.</title>
        <authorList>
            <person name="Kurbessoian T."/>
            <person name="Stajich J.E."/>
        </authorList>
    </citation>
    <scope>NUCLEOTIDE SEQUENCE</scope>
    <source>
        <strain evidence="1">TK_41</strain>
    </source>
</reference>
<sequence>MPEPHMSDSRSLPVSDTTLESSFEHHEFTEDRVSTGSKDHVRLASFISCCCNAAKCAQVHLAITITDISLSASKHRALAISYAWGAFDRVDHPIGHQVGKPSETIWMQLGGEWSVDSLGKRLVKLTADGNLCWIDQFCVPQKDEQIRRTLSVIPTIFRTLPVIALLPGSICKCLRVAYEDYRRAPDTDSSFRLNKAVLGAECINSNGSCGWTSRIWPLQELRYSRSVQALWADEEPAECHGIGADTDAFEDSKAPGLARSVYRKVGNVNQSQVNIAVRAIRTKNRRFLLDLLGSVTLAARSPLFPKPYSDVPCWMAEFLLGTRMPLDQAEQSLLKFDAYNALTLRNACASLANTSRQATDPRDFVLSVWISWPFYNIPINFRQMSAWEMFADAIEQFQAEGSSQSRQRVILTRCPGGLLREYSLGSATWDITKRLHCENINGSHNLYSLFDWLSFPFATTKGIPVKLIGERSPSRASDIESFERWAEGLDLPSIAQNFSRCVDEWDISHLMGSISETSLSYFAPRLAELVDEGGVLLLIWDKLCRSRNRTGSGDIILRFVCEALQLDFEVCKRNDVGLMFARRSVALKSGLESTSAKSCEITCVGVVNWQKLRSAKEQERQVISVALPRAGAPDNKGPFYEVAHVAGDSPQYTVIGVWLTLRHEVIAGGPEAYIPESWEPEDVDGWII</sequence>
<dbReference type="EMBL" id="JAPDRK010000028">
    <property type="protein sequence ID" value="KAJ9602133.1"/>
    <property type="molecule type" value="Genomic_DNA"/>
</dbReference>
<comment type="caution">
    <text evidence="1">The sequence shown here is derived from an EMBL/GenBank/DDBJ whole genome shotgun (WGS) entry which is preliminary data.</text>
</comment>
<dbReference type="AlphaFoldDB" id="A0AA38TXL6"/>
<evidence type="ECO:0000313" key="1">
    <source>
        <dbReference type="EMBL" id="KAJ9602133.1"/>
    </source>
</evidence>
<accession>A0AA38TXL6</accession>
<organism evidence="1 2">
    <name type="scientific">Cladophialophora chaetospira</name>
    <dbReference type="NCBI Taxonomy" id="386627"/>
    <lineage>
        <taxon>Eukaryota</taxon>
        <taxon>Fungi</taxon>
        <taxon>Dikarya</taxon>
        <taxon>Ascomycota</taxon>
        <taxon>Pezizomycotina</taxon>
        <taxon>Eurotiomycetes</taxon>
        <taxon>Chaetothyriomycetidae</taxon>
        <taxon>Chaetothyriales</taxon>
        <taxon>Herpotrichiellaceae</taxon>
        <taxon>Cladophialophora</taxon>
    </lineage>
</organism>
<gene>
    <name evidence="1" type="ORF">H2200_013253</name>
</gene>
<evidence type="ECO:0000313" key="2">
    <source>
        <dbReference type="Proteomes" id="UP001172673"/>
    </source>
</evidence>